<dbReference type="InterPro" id="IPR014756">
    <property type="entry name" value="Ig_E-set"/>
</dbReference>
<reference evidence="20" key="1">
    <citation type="submission" date="2021-02" db="EMBL/GenBank/DDBJ databases">
        <authorList>
            <person name="Nowell W R."/>
        </authorList>
    </citation>
    <scope>NUCLEOTIDE SEQUENCE</scope>
</reference>
<evidence type="ECO:0000256" key="4">
    <source>
        <dbReference type="ARBA" id="ARBA00022692"/>
    </source>
</evidence>
<dbReference type="EMBL" id="CAJNOL010000076">
    <property type="protein sequence ID" value="CAF0820251.1"/>
    <property type="molecule type" value="Genomic_DNA"/>
</dbReference>
<evidence type="ECO:0000313" key="23">
    <source>
        <dbReference type="Proteomes" id="UP000663874"/>
    </source>
</evidence>
<dbReference type="Proteomes" id="UP000663864">
    <property type="component" value="Unassembled WGS sequence"/>
</dbReference>
<evidence type="ECO:0000256" key="9">
    <source>
        <dbReference type="ARBA" id="ARBA00023136"/>
    </source>
</evidence>
<evidence type="ECO:0000313" key="21">
    <source>
        <dbReference type="EMBL" id="CAF3941681.1"/>
    </source>
</evidence>
<dbReference type="EMBL" id="CAJNOL010000077">
    <property type="protein sequence ID" value="CAF0821526.1"/>
    <property type="molecule type" value="Genomic_DNA"/>
</dbReference>
<accession>A0A819JY61</accession>
<evidence type="ECO:0000313" key="22">
    <source>
        <dbReference type="Proteomes" id="UP000663870"/>
    </source>
</evidence>
<dbReference type="GO" id="GO:0034765">
    <property type="term" value="P:regulation of monoatomic ion transmembrane transport"/>
    <property type="evidence" value="ECO:0007669"/>
    <property type="project" value="TreeGrafter"/>
</dbReference>
<dbReference type="Proteomes" id="UP000663889">
    <property type="component" value="Unassembled WGS sequence"/>
</dbReference>
<dbReference type="EMBL" id="CAJOBE010004654">
    <property type="protein sequence ID" value="CAF3941362.1"/>
    <property type="molecule type" value="Genomic_DNA"/>
</dbReference>
<dbReference type="PANTHER" id="PTHR11767:SF102">
    <property type="entry name" value="INWARDLY RECTIFYING POTASSIUM CHANNEL 1, ISOFORM F"/>
    <property type="match status" value="1"/>
</dbReference>
<dbReference type="EMBL" id="CAJOAX010005270">
    <property type="protein sequence ID" value="CAF3941681.1"/>
    <property type="molecule type" value="Genomic_DNA"/>
</dbReference>
<dbReference type="Proteomes" id="UP000663874">
    <property type="component" value="Unassembled WGS sequence"/>
</dbReference>
<dbReference type="EMBL" id="CAJNOO010000019">
    <property type="protein sequence ID" value="CAF0746401.1"/>
    <property type="molecule type" value="Genomic_DNA"/>
</dbReference>
<keyword evidence="2 11" id="KW-0813">Transport</keyword>
<dbReference type="SUPFAM" id="SSF81296">
    <property type="entry name" value="E set domains"/>
    <property type="match status" value="1"/>
</dbReference>
<dbReference type="EMBL" id="CAJNOH010000049">
    <property type="protein sequence ID" value="CAF0810855.1"/>
    <property type="molecule type" value="Genomic_DNA"/>
</dbReference>
<evidence type="ECO:0000313" key="18">
    <source>
        <dbReference type="EMBL" id="CAF1033358.1"/>
    </source>
</evidence>
<evidence type="ECO:0000256" key="6">
    <source>
        <dbReference type="ARBA" id="ARBA00022958"/>
    </source>
</evidence>
<evidence type="ECO:0000313" key="16">
    <source>
        <dbReference type="EMBL" id="CAF0820251.1"/>
    </source>
</evidence>
<dbReference type="EMBL" id="CAJOBD010000976">
    <property type="protein sequence ID" value="CAF3743486.1"/>
    <property type="molecule type" value="Genomic_DNA"/>
</dbReference>
<gene>
    <name evidence="20" type="ORF">FNK824_LOCUS22692</name>
    <name evidence="19" type="ORF">JBS370_LOCUS12144</name>
    <name evidence="16" type="ORF">JXQ802_LOCUS5161</name>
    <name evidence="17" type="ORF">JXQ802_LOCUS5224</name>
    <name evidence="21" type="ORF">OTI717_LOCUS25898</name>
    <name evidence="15" type="ORF">PYM288_LOCUS5082</name>
    <name evidence="13" type="ORF">RFH988_LOCUS1041</name>
    <name evidence="18" type="ORF">SEV965_LOCUS12429</name>
    <name evidence="14" type="ORF">ZHD862_LOCUS1945</name>
</gene>
<dbReference type="Proteomes" id="UP000663870">
    <property type="component" value="Unassembled WGS sequence"/>
</dbReference>
<keyword evidence="6 11" id="KW-0630">Potassium</keyword>
<keyword evidence="7" id="KW-1133">Transmembrane helix</keyword>
<dbReference type="EMBL" id="CAJNOU010000563">
    <property type="protein sequence ID" value="CAF1033358.1"/>
    <property type="molecule type" value="Genomic_DNA"/>
</dbReference>
<dbReference type="EMBL" id="CAJNOT010000036">
    <property type="protein sequence ID" value="CAF0791738.1"/>
    <property type="molecule type" value="Genomic_DNA"/>
</dbReference>
<evidence type="ECO:0000256" key="3">
    <source>
        <dbReference type="ARBA" id="ARBA00022538"/>
    </source>
</evidence>
<dbReference type="Proteomes" id="UP000663823">
    <property type="component" value="Unassembled WGS sequence"/>
</dbReference>
<evidence type="ECO:0000313" key="20">
    <source>
        <dbReference type="EMBL" id="CAF3941362.1"/>
    </source>
</evidence>
<dbReference type="OrthoDB" id="273257at2759"/>
<dbReference type="GO" id="GO:1990573">
    <property type="term" value="P:potassium ion import across plasma membrane"/>
    <property type="evidence" value="ECO:0007669"/>
    <property type="project" value="TreeGrafter"/>
</dbReference>
<name>A0A819JY61_9BILA</name>
<keyword evidence="9" id="KW-0472">Membrane</keyword>
<proteinExistence type="inferred from homology"/>
<comment type="subcellular location">
    <subcellularLocation>
        <location evidence="1 11">Membrane</location>
        <topology evidence="1 11">Multi-pass membrane protein</topology>
    </subcellularLocation>
</comment>
<keyword evidence="5 11" id="KW-0851">Voltage-gated channel</keyword>
<keyword evidence="8 11" id="KW-0406">Ion transport</keyword>
<evidence type="ECO:0000256" key="10">
    <source>
        <dbReference type="ARBA" id="ARBA00023303"/>
    </source>
</evidence>
<feature type="domain" description="Inward rectifier potassium channel C-terminal" evidence="12">
    <location>
        <begin position="2"/>
        <end position="144"/>
    </location>
</feature>
<evidence type="ECO:0000256" key="8">
    <source>
        <dbReference type="ARBA" id="ARBA00023065"/>
    </source>
</evidence>
<evidence type="ECO:0000313" key="15">
    <source>
        <dbReference type="EMBL" id="CAF0810855.1"/>
    </source>
</evidence>
<evidence type="ECO:0000313" key="17">
    <source>
        <dbReference type="EMBL" id="CAF0821526.1"/>
    </source>
</evidence>
<dbReference type="Proteomes" id="UP000663836">
    <property type="component" value="Unassembled WGS sequence"/>
</dbReference>
<dbReference type="InterPro" id="IPR041647">
    <property type="entry name" value="IRK_C"/>
</dbReference>
<dbReference type="PANTHER" id="PTHR11767">
    <property type="entry name" value="INWARD RECTIFIER POTASSIUM CHANNEL"/>
    <property type="match status" value="1"/>
</dbReference>
<dbReference type="InterPro" id="IPR016449">
    <property type="entry name" value="K_chnl_inward-rec_Kir"/>
</dbReference>
<dbReference type="GO" id="GO:0034702">
    <property type="term" value="C:monoatomic ion channel complex"/>
    <property type="evidence" value="ECO:0007669"/>
    <property type="project" value="UniProtKB-KW"/>
</dbReference>
<dbReference type="Proteomes" id="UP000663854">
    <property type="component" value="Unassembled WGS sequence"/>
</dbReference>
<keyword evidence="3 11" id="KW-0633">Potassium transport</keyword>
<evidence type="ECO:0000259" key="12">
    <source>
        <dbReference type="Pfam" id="PF17655"/>
    </source>
</evidence>
<comment type="caution">
    <text evidence="20">The sequence shown here is derived from an EMBL/GenBank/DDBJ whole genome shotgun (WGS) entry which is preliminary data.</text>
</comment>
<evidence type="ECO:0000313" key="13">
    <source>
        <dbReference type="EMBL" id="CAF0746401.1"/>
    </source>
</evidence>
<evidence type="ECO:0000313" key="19">
    <source>
        <dbReference type="EMBL" id="CAF3743486.1"/>
    </source>
</evidence>
<comment type="similarity">
    <text evidence="11">Belongs to the inward rectifier-type potassium channel (TC 1.A.2.1) family.</text>
</comment>
<evidence type="ECO:0000256" key="11">
    <source>
        <dbReference type="RuleBase" id="RU003822"/>
    </source>
</evidence>
<dbReference type="PRINTS" id="PR01320">
    <property type="entry name" value="KIRCHANNEL"/>
</dbReference>
<dbReference type="Pfam" id="PF17655">
    <property type="entry name" value="IRK_C"/>
    <property type="match status" value="1"/>
</dbReference>
<dbReference type="Proteomes" id="UP000663882">
    <property type="component" value="Unassembled WGS sequence"/>
</dbReference>
<dbReference type="InterPro" id="IPR013518">
    <property type="entry name" value="K_chnl_inward-rec_Kir_cyto"/>
</dbReference>
<evidence type="ECO:0000256" key="7">
    <source>
        <dbReference type="ARBA" id="ARBA00022989"/>
    </source>
</evidence>
<protein>
    <recommendedName>
        <fullName evidence="12">Inward rectifier potassium channel C-terminal domain-containing protein</fullName>
    </recommendedName>
</protein>
<organism evidence="20 23">
    <name type="scientific">Rotaria sordida</name>
    <dbReference type="NCBI Taxonomy" id="392033"/>
    <lineage>
        <taxon>Eukaryota</taxon>
        <taxon>Metazoa</taxon>
        <taxon>Spiralia</taxon>
        <taxon>Gnathifera</taxon>
        <taxon>Rotifera</taxon>
        <taxon>Eurotatoria</taxon>
        <taxon>Bdelloidea</taxon>
        <taxon>Philodinida</taxon>
        <taxon>Philodinidae</taxon>
        <taxon>Rotaria</taxon>
    </lineage>
</organism>
<dbReference type="Gene3D" id="2.60.40.1400">
    <property type="entry name" value="G protein-activated inward rectifier potassium channel 1"/>
    <property type="match status" value="1"/>
</dbReference>
<keyword evidence="10 11" id="KW-0407">Ion channel</keyword>
<evidence type="ECO:0000256" key="1">
    <source>
        <dbReference type="ARBA" id="ARBA00004141"/>
    </source>
</evidence>
<keyword evidence="22" id="KW-1185">Reference proteome</keyword>
<dbReference type="GO" id="GO:0005242">
    <property type="term" value="F:inward rectifier potassium channel activity"/>
    <property type="evidence" value="ECO:0007669"/>
    <property type="project" value="InterPro"/>
</dbReference>
<dbReference type="GO" id="GO:0005886">
    <property type="term" value="C:plasma membrane"/>
    <property type="evidence" value="ECO:0007669"/>
    <property type="project" value="TreeGrafter"/>
</dbReference>
<evidence type="ECO:0000313" key="14">
    <source>
        <dbReference type="EMBL" id="CAF0791738.1"/>
    </source>
</evidence>
<keyword evidence="4 11" id="KW-0812">Transmembrane</keyword>
<sequence>MTLQVRLGDIQHHSNILEAHVRMYFISKCSTQGNEIIPLNLIDMNVGFSSGQDRLLLVWPIIIEHRIDPKSPLWLMDKKALAKADFELLVVFEGIVEPTGLLTQTKTSYTSQDIVWGARFEEIVYYDSLTGLTVDYSKFNSIILDNNIGPISAIQLNTQYSED</sequence>
<evidence type="ECO:0000256" key="2">
    <source>
        <dbReference type="ARBA" id="ARBA00022448"/>
    </source>
</evidence>
<dbReference type="AlphaFoldDB" id="A0A819JY61"/>
<evidence type="ECO:0000256" key="5">
    <source>
        <dbReference type="ARBA" id="ARBA00022882"/>
    </source>
</evidence>